<proteinExistence type="predicted"/>
<dbReference type="Proteomes" id="UP000250443">
    <property type="component" value="Unassembled WGS sequence"/>
</dbReference>
<dbReference type="RefSeq" id="WP_010799612.1">
    <property type="nucleotide sequence ID" value="NZ_JAAMQY010000010.1"/>
</dbReference>
<feature type="transmembrane region" description="Helical" evidence="1">
    <location>
        <begin position="155"/>
        <end position="175"/>
    </location>
</feature>
<gene>
    <name evidence="2" type="ORF">I5Q09_19795</name>
    <name evidence="3" type="ORF">NCTC11842_00113</name>
</gene>
<dbReference type="EMBL" id="JADTXM010000015">
    <property type="protein sequence ID" value="MBH3440930.1"/>
    <property type="molecule type" value="Genomic_DNA"/>
</dbReference>
<name>A0A2X2BYT1_PSELU</name>
<reference evidence="2 5" key="2">
    <citation type="submission" date="2020-11" db="EMBL/GenBank/DDBJ databases">
        <title>Enhanced detection system for hospital associated transmission using whole genome sequencing surveillance.</title>
        <authorList>
            <person name="Harrison L.H."/>
            <person name="Van Tyne D."/>
            <person name="Marsh J.W."/>
            <person name="Griffith M.P."/>
            <person name="Snyder D.J."/>
            <person name="Cooper V.S."/>
            <person name="Mustapha M."/>
        </authorList>
    </citation>
    <scope>NUCLEOTIDE SEQUENCE [LARGE SCALE GENOMIC DNA]</scope>
    <source>
        <strain evidence="2 5">PSB00013</strain>
    </source>
</reference>
<dbReference type="EMBL" id="UAUF01000002">
    <property type="protein sequence ID" value="SPY99968.1"/>
    <property type="molecule type" value="Genomic_DNA"/>
</dbReference>
<reference evidence="3 4" key="1">
    <citation type="submission" date="2018-06" db="EMBL/GenBank/DDBJ databases">
        <authorList>
            <consortium name="Pathogen Informatics"/>
            <person name="Doyle S."/>
        </authorList>
    </citation>
    <scope>NUCLEOTIDE SEQUENCE [LARGE SCALE GENOMIC DNA]</scope>
    <source>
        <strain evidence="3 4">NCTC11842</strain>
    </source>
</reference>
<feature type="transmembrane region" description="Helical" evidence="1">
    <location>
        <begin position="29"/>
        <end position="54"/>
    </location>
</feature>
<feature type="transmembrane region" description="Helical" evidence="1">
    <location>
        <begin position="74"/>
        <end position="97"/>
    </location>
</feature>
<sequence length="190" mass="19826">MSAESGLDFGKLGKSIGDVFIGLSGEYPAILKGILVVLAAIGVFIAVSAVFDIIKLGNRSGANNLPGSTIAWKFIAGASLIDLSFWTGVWAASLWGLSNPMDISQYAASAGEDYTKTAIMAVLGFLVLVGYVTLGRAYIMTSQLGYLSPESRSSLIGSIIARLVSGSALVAAMHISKALDNSTGFNWIPQ</sequence>
<evidence type="ECO:0000313" key="2">
    <source>
        <dbReference type="EMBL" id="MBH3440930.1"/>
    </source>
</evidence>
<keyword evidence="1" id="KW-0812">Transmembrane</keyword>
<evidence type="ECO:0000256" key="1">
    <source>
        <dbReference type="SAM" id="Phobius"/>
    </source>
</evidence>
<accession>A0A2X2BYT1</accession>
<evidence type="ECO:0000313" key="5">
    <source>
        <dbReference type="Proteomes" id="UP000638986"/>
    </source>
</evidence>
<keyword evidence="1" id="KW-0472">Membrane</keyword>
<keyword evidence="1" id="KW-1133">Transmembrane helix</keyword>
<dbReference type="AlphaFoldDB" id="A0A2X2BYT1"/>
<protein>
    <submittedName>
        <fullName evidence="3">Uncharacterized protein</fullName>
    </submittedName>
</protein>
<organism evidence="3 4">
    <name type="scientific">Pseudomonas luteola</name>
    <dbReference type="NCBI Taxonomy" id="47886"/>
    <lineage>
        <taxon>Bacteria</taxon>
        <taxon>Pseudomonadati</taxon>
        <taxon>Pseudomonadota</taxon>
        <taxon>Gammaproteobacteria</taxon>
        <taxon>Pseudomonadales</taxon>
        <taxon>Pseudomonadaceae</taxon>
        <taxon>Pseudomonas</taxon>
    </lineage>
</organism>
<dbReference type="Proteomes" id="UP000638986">
    <property type="component" value="Unassembled WGS sequence"/>
</dbReference>
<evidence type="ECO:0000313" key="3">
    <source>
        <dbReference type="EMBL" id="SPY99968.1"/>
    </source>
</evidence>
<feature type="transmembrane region" description="Helical" evidence="1">
    <location>
        <begin position="117"/>
        <end position="134"/>
    </location>
</feature>
<evidence type="ECO:0000313" key="4">
    <source>
        <dbReference type="Proteomes" id="UP000250443"/>
    </source>
</evidence>